<accession>A0ABZ2FHN7</accession>
<evidence type="ECO:0000313" key="2">
    <source>
        <dbReference type="Proteomes" id="UP001381003"/>
    </source>
</evidence>
<gene>
    <name evidence="1" type="ORF">N5P18_02820</name>
</gene>
<protein>
    <submittedName>
        <fullName evidence="1">Uncharacterized protein</fullName>
    </submittedName>
</protein>
<name>A0ABZ2FHN7_9MICO</name>
<organism evidence="1 2">
    <name type="scientific">Janibacter terrae</name>
    <dbReference type="NCBI Taxonomy" id="103817"/>
    <lineage>
        <taxon>Bacteria</taxon>
        <taxon>Bacillati</taxon>
        <taxon>Actinomycetota</taxon>
        <taxon>Actinomycetes</taxon>
        <taxon>Micrococcales</taxon>
        <taxon>Intrasporangiaceae</taxon>
        <taxon>Janibacter</taxon>
    </lineage>
</organism>
<sequence>MSATPVGRQPELAEEPVGAPLLAPPVELRHERELEGIDGAACRLGAPECRLEVPVVHARCRGAGTRVGPGHA</sequence>
<dbReference type="EMBL" id="CP104874">
    <property type="protein sequence ID" value="WWF05824.1"/>
    <property type="molecule type" value="Genomic_DNA"/>
</dbReference>
<reference evidence="1 2" key="1">
    <citation type="submission" date="2022-09" db="EMBL/GenBank/DDBJ databases">
        <title>Complete genome sequence of Janibacter terrae strain COS04-44, PCL-degrading bacteria isolated from oil spilled coast.</title>
        <authorList>
            <person name="Park H."/>
            <person name="Kim J.Y."/>
            <person name="An S.H."/>
            <person name="Lee C.M."/>
            <person name="Weon H.-Y."/>
        </authorList>
    </citation>
    <scope>NUCLEOTIDE SEQUENCE [LARGE SCALE GENOMIC DNA]</scope>
    <source>
        <strain evidence="1 2">COS04-44</strain>
    </source>
</reference>
<dbReference type="RefSeq" id="WP_338538617.1">
    <property type="nucleotide sequence ID" value="NZ_CP104874.1"/>
</dbReference>
<keyword evidence="2" id="KW-1185">Reference proteome</keyword>
<evidence type="ECO:0000313" key="1">
    <source>
        <dbReference type="EMBL" id="WWF05824.1"/>
    </source>
</evidence>
<dbReference type="Proteomes" id="UP001381003">
    <property type="component" value="Chromosome"/>
</dbReference>
<proteinExistence type="predicted"/>